<dbReference type="AlphaFoldDB" id="A0A166MFY5"/>
<dbReference type="OrthoDB" id="3357519at2759"/>
<accession>A0A166MFY5</accession>
<evidence type="ECO:0000313" key="1">
    <source>
        <dbReference type="EMBL" id="KZP23968.1"/>
    </source>
</evidence>
<evidence type="ECO:0000313" key="2">
    <source>
        <dbReference type="Proteomes" id="UP000076532"/>
    </source>
</evidence>
<dbReference type="Proteomes" id="UP000076532">
    <property type="component" value="Unassembled WGS sequence"/>
</dbReference>
<organism evidence="1 2">
    <name type="scientific">Athelia psychrophila</name>
    <dbReference type="NCBI Taxonomy" id="1759441"/>
    <lineage>
        <taxon>Eukaryota</taxon>
        <taxon>Fungi</taxon>
        <taxon>Dikarya</taxon>
        <taxon>Basidiomycota</taxon>
        <taxon>Agaricomycotina</taxon>
        <taxon>Agaricomycetes</taxon>
        <taxon>Agaricomycetidae</taxon>
        <taxon>Atheliales</taxon>
        <taxon>Atheliaceae</taxon>
        <taxon>Athelia</taxon>
    </lineage>
</organism>
<dbReference type="Gene3D" id="1.20.1280.50">
    <property type="match status" value="1"/>
</dbReference>
<sequence>MTLPSPSFPTCGNCGHSLTRPDIEIPPSPLPPLLSGNQYAEGAHIITVRAAIEASSTVISTLDDEICRLKSALSELQRKRDNFKSNKVAHEHLLSPVRWAPSEVYARIFMHFRAGWGDETRYSTTDGPLEITGVCRRWRDIALETPALWSAIPIVLSSGTNRRGLESMVTTWLMRAKLCPLSITTPHAEKNVSTRSSGCGKYGTDQMIITQ</sequence>
<name>A0A166MFY5_9AGAM</name>
<dbReference type="EMBL" id="KV417529">
    <property type="protein sequence ID" value="KZP23968.1"/>
    <property type="molecule type" value="Genomic_DNA"/>
</dbReference>
<keyword evidence="2" id="KW-1185">Reference proteome</keyword>
<proteinExistence type="predicted"/>
<reference evidence="1 2" key="1">
    <citation type="journal article" date="2016" name="Mol. Biol. Evol.">
        <title>Comparative Genomics of Early-Diverging Mushroom-Forming Fungi Provides Insights into the Origins of Lignocellulose Decay Capabilities.</title>
        <authorList>
            <person name="Nagy L.G."/>
            <person name="Riley R."/>
            <person name="Tritt A."/>
            <person name="Adam C."/>
            <person name="Daum C."/>
            <person name="Floudas D."/>
            <person name="Sun H."/>
            <person name="Yadav J.S."/>
            <person name="Pangilinan J."/>
            <person name="Larsson K.H."/>
            <person name="Matsuura K."/>
            <person name="Barry K."/>
            <person name="Labutti K."/>
            <person name="Kuo R."/>
            <person name="Ohm R.A."/>
            <person name="Bhattacharya S.S."/>
            <person name="Shirouzu T."/>
            <person name="Yoshinaga Y."/>
            <person name="Martin F.M."/>
            <person name="Grigoriev I.V."/>
            <person name="Hibbett D.S."/>
        </authorList>
    </citation>
    <scope>NUCLEOTIDE SEQUENCE [LARGE SCALE GENOMIC DNA]</scope>
    <source>
        <strain evidence="1 2">CBS 109695</strain>
    </source>
</reference>
<protein>
    <submittedName>
        <fullName evidence="1">Uncharacterized protein</fullName>
    </submittedName>
</protein>
<gene>
    <name evidence="1" type="ORF">FIBSPDRAFT_822716</name>
</gene>